<dbReference type="Proteomes" id="UP001501721">
    <property type="component" value="Unassembled WGS sequence"/>
</dbReference>
<comment type="caution">
    <text evidence="2">The sequence shown here is derived from an EMBL/GenBank/DDBJ whole genome shotgun (WGS) entry which is preliminary data.</text>
</comment>
<feature type="transmembrane region" description="Helical" evidence="1">
    <location>
        <begin position="6"/>
        <end position="23"/>
    </location>
</feature>
<gene>
    <name evidence="2" type="ORF">GCM10010422_17340</name>
</gene>
<evidence type="ECO:0000256" key="1">
    <source>
        <dbReference type="SAM" id="Phobius"/>
    </source>
</evidence>
<evidence type="ECO:0000313" key="3">
    <source>
        <dbReference type="Proteomes" id="UP001501721"/>
    </source>
</evidence>
<accession>A0ABP5Y6P7</accession>
<evidence type="ECO:0000313" key="2">
    <source>
        <dbReference type="EMBL" id="GAA2474626.1"/>
    </source>
</evidence>
<reference evidence="3" key="1">
    <citation type="journal article" date="2019" name="Int. J. Syst. Evol. Microbiol.">
        <title>The Global Catalogue of Microorganisms (GCM) 10K type strain sequencing project: providing services to taxonomists for standard genome sequencing and annotation.</title>
        <authorList>
            <consortium name="The Broad Institute Genomics Platform"/>
            <consortium name="The Broad Institute Genome Sequencing Center for Infectious Disease"/>
            <person name="Wu L."/>
            <person name="Ma J."/>
        </authorList>
    </citation>
    <scope>NUCLEOTIDE SEQUENCE [LARGE SCALE GENOMIC DNA]</scope>
    <source>
        <strain evidence="3">JCM 6923</strain>
    </source>
</reference>
<organism evidence="2 3">
    <name type="scientific">Streptomyces graminearus</name>
    <dbReference type="NCBI Taxonomy" id="284030"/>
    <lineage>
        <taxon>Bacteria</taxon>
        <taxon>Bacillati</taxon>
        <taxon>Actinomycetota</taxon>
        <taxon>Actinomycetes</taxon>
        <taxon>Kitasatosporales</taxon>
        <taxon>Streptomycetaceae</taxon>
        <taxon>Streptomyces</taxon>
    </lineage>
</organism>
<keyword evidence="1" id="KW-0472">Membrane</keyword>
<name>A0ABP5Y6P7_9ACTN</name>
<protein>
    <recommendedName>
        <fullName evidence="4">Secreted protein</fullName>
    </recommendedName>
</protein>
<keyword evidence="1" id="KW-1133">Transmembrane helix</keyword>
<dbReference type="EMBL" id="BAAATL010000007">
    <property type="protein sequence ID" value="GAA2474626.1"/>
    <property type="molecule type" value="Genomic_DNA"/>
</dbReference>
<evidence type="ECO:0008006" key="4">
    <source>
        <dbReference type="Google" id="ProtNLM"/>
    </source>
</evidence>
<proteinExistence type="predicted"/>
<keyword evidence="1" id="KW-0812">Transmembrane</keyword>
<sequence length="149" mass="16094">MDWEIVPAWAALVVSVGALWVGLKARGDGKRSADAAERSALAAEAALARQVQAEEEAARPRVALLLEHAGGDAYRLCNEGTAPARNIVFQDEELPAVFRLRNTGEVSLNQGEAIELLMTGSMGAPIPPQLFTRWDGQGEWVPVRVPPKR</sequence>
<keyword evidence="3" id="KW-1185">Reference proteome</keyword>